<dbReference type="PANTHER" id="PTHR18964">
    <property type="entry name" value="ROK (REPRESSOR, ORF, KINASE) FAMILY"/>
    <property type="match status" value="1"/>
</dbReference>
<dbReference type="RefSeq" id="WP_244759555.1">
    <property type="nucleotide sequence ID" value="NZ_JALJCJ010000001.1"/>
</dbReference>
<gene>
    <name evidence="2" type="ORF">GB928_020700</name>
</gene>
<dbReference type="Gene3D" id="3.30.420.40">
    <property type="match status" value="1"/>
</dbReference>
<dbReference type="Proteomes" id="UP001177080">
    <property type="component" value="Unassembled WGS sequence"/>
</dbReference>
<reference evidence="2" key="1">
    <citation type="submission" date="2022-04" db="EMBL/GenBank/DDBJ databases">
        <title>Shinella lacus sp. nov., a novel member of the genus Shinella from water.</title>
        <authorList>
            <person name="Deng Y."/>
        </authorList>
    </citation>
    <scope>NUCLEOTIDE SEQUENCE</scope>
    <source>
        <strain evidence="2">JCM 31239</strain>
    </source>
</reference>
<dbReference type="EMBL" id="WHSC02000009">
    <property type="protein sequence ID" value="MDO6123621.1"/>
    <property type="molecule type" value="Genomic_DNA"/>
</dbReference>
<dbReference type="SUPFAM" id="SSF53067">
    <property type="entry name" value="Actin-like ATPase domain"/>
    <property type="match status" value="1"/>
</dbReference>
<evidence type="ECO:0000313" key="3">
    <source>
        <dbReference type="Proteomes" id="UP001177080"/>
    </source>
</evidence>
<proteinExistence type="inferred from homology"/>
<dbReference type="Pfam" id="PF00480">
    <property type="entry name" value="ROK"/>
    <property type="match status" value="1"/>
</dbReference>
<dbReference type="PANTHER" id="PTHR18964:SF149">
    <property type="entry name" value="BIFUNCTIONAL UDP-N-ACETYLGLUCOSAMINE 2-EPIMERASE_N-ACETYLMANNOSAMINE KINASE"/>
    <property type="match status" value="1"/>
</dbReference>
<keyword evidence="3" id="KW-1185">Reference proteome</keyword>
<accession>A0ABT8XK31</accession>
<evidence type="ECO:0000256" key="1">
    <source>
        <dbReference type="ARBA" id="ARBA00006479"/>
    </source>
</evidence>
<dbReference type="InterPro" id="IPR000600">
    <property type="entry name" value="ROK"/>
</dbReference>
<dbReference type="CDD" id="cd23763">
    <property type="entry name" value="ASKHA_ATPase_ROK"/>
    <property type="match status" value="1"/>
</dbReference>
<evidence type="ECO:0000313" key="2">
    <source>
        <dbReference type="EMBL" id="MDO6123621.1"/>
    </source>
</evidence>
<name>A0ABT8XK31_9HYPH</name>
<sequence>MGNQKARRNTDNDAPVIHGAEDLPMVTVSSYNLELRNRQGFIGDRANKAAFRETLDAWRMRIRKGGDDPLGEVPTDTLSKKEIDALLKDGETEAAALVRAAVDDFAAELADVLMRYLREDAWKGTERIAVGGGFKDSKTGLMAIARAQLLLKAEGVKVRLSPIAHHPDEAGLIGAVHLIPAWMLKGHDAILAVDIGGTNIRAGVVKLNLDDAEDFSKANVWKSELWRHADDEPKRTATIEYLVRMIETLIGKAKKAKLALAPVIGIGCPGIIAADGSIARGGQNLPGGNWESTHFNLPEALRTEIPDIGGQPTFVIMHNDAVVQGLSEVPRMTDIKTWAAVTIGTGLGNVSFVNKIDKKSRTK</sequence>
<comment type="similarity">
    <text evidence="1">Belongs to the ROK (NagC/XylR) family.</text>
</comment>
<organism evidence="2 3">
    <name type="scientific">Shinella curvata</name>
    <dbReference type="NCBI Taxonomy" id="1817964"/>
    <lineage>
        <taxon>Bacteria</taxon>
        <taxon>Pseudomonadati</taxon>
        <taxon>Pseudomonadota</taxon>
        <taxon>Alphaproteobacteria</taxon>
        <taxon>Hyphomicrobiales</taxon>
        <taxon>Rhizobiaceae</taxon>
        <taxon>Shinella</taxon>
    </lineage>
</organism>
<comment type="caution">
    <text evidence="2">The sequence shown here is derived from an EMBL/GenBank/DDBJ whole genome shotgun (WGS) entry which is preliminary data.</text>
</comment>
<dbReference type="InterPro" id="IPR043129">
    <property type="entry name" value="ATPase_NBD"/>
</dbReference>
<protein>
    <submittedName>
        <fullName evidence="2">ROK family protein</fullName>
    </submittedName>
</protein>